<gene>
    <name evidence="1" type="ORF">EYC84_007302</name>
</gene>
<evidence type="ECO:0000313" key="1">
    <source>
        <dbReference type="EMBL" id="KAA8577339.1"/>
    </source>
</evidence>
<name>A0A5M9KA00_MONFR</name>
<dbReference type="EMBL" id="VICG01000001">
    <property type="protein sequence ID" value="KAA8577339.1"/>
    <property type="molecule type" value="Genomic_DNA"/>
</dbReference>
<accession>A0A5M9KA00</accession>
<keyword evidence="2" id="KW-1185">Reference proteome</keyword>
<reference evidence="1 2" key="1">
    <citation type="submission" date="2019-06" db="EMBL/GenBank/DDBJ databases">
        <title>Genome Sequence of the Brown Rot Fungal Pathogen Monilinia fructicola.</title>
        <authorList>
            <person name="De Miccolis Angelini R.M."/>
            <person name="Landi L."/>
            <person name="Abate D."/>
            <person name="Pollastro S."/>
            <person name="Romanazzi G."/>
            <person name="Faretra F."/>
        </authorList>
    </citation>
    <scope>NUCLEOTIDE SEQUENCE [LARGE SCALE GENOMIC DNA]</scope>
    <source>
        <strain evidence="1 2">Mfrc123</strain>
    </source>
</reference>
<sequence length="83" mass="9689">MSIGLIIWINSFYENCRLLLHVMSDRPPSYLARNCNDVWYGICLHVWRGEKKETSRKRKRRSKILSISISIHNVGKPNSTSDV</sequence>
<organism evidence="1 2">
    <name type="scientific">Monilinia fructicola</name>
    <name type="common">Brown rot fungus</name>
    <name type="synonym">Ciboria fructicola</name>
    <dbReference type="NCBI Taxonomy" id="38448"/>
    <lineage>
        <taxon>Eukaryota</taxon>
        <taxon>Fungi</taxon>
        <taxon>Dikarya</taxon>
        <taxon>Ascomycota</taxon>
        <taxon>Pezizomycotina</taxon>
        <taxon>Leotiomycetes</taxon>
        <taxon>Helotiales</taxon>
        <taxon>Sclerotiniaceae</taxon>
        <taxon>Monilinia</taxon>
    </lineage>
</organism>
<protein>
    <submittedName>
        <fullName evidence="1">Uncharacterized protein</fullName>
    </submittedName>
</protein>
<proteinExistence type="predicted"/>
<comment type="caution">
    <text evidence="1">The sequence shown here is derived from an EMBL/GenBank/DDBJ whole genome shotgun (WGS) entry which is preliminary data.</text>
</comment>
<dbReference type="Proteomes" id="UP000322873">
    <property type="component" value="Unassembled WGS sequence"/>
</dbReference>
<dbReference type="AlphaFoldDB" id="A0A5M9KA00"/>
<evidence type="ECO:0000313" key="2">
    <source>
        <dbReference type="Proteomes" id="UP000322873"/>
    </source>
</evidence>